<keyword evidence="12" id="KW-1185">Reference proteome</keyword>
<evidence type="ECO:0000313" key="12">
    <source>
        <dbReference type="Proteomes" id="UP000285301"/>
    </source>
</evidence>
<name>A0A3S3Q8J3_9ACAR</name>
<dbReference type="GO" id="GO:0051028">
    <property type="term" value="P:mRNA transport"/>
    <property type="evidence" value="ECO:0007669"/>
    <property type="project" value="UniProtKB-KW"/>
</dbReference>
<evidence type="ECO:0000313" key="11">
    <source>
        <dbReference type="EMBL" id="RWS05307.1"/>
    </source>
</evidence>
<organism evidence="11 12">
    <name type="scientific">Dinothrombium tinctorium</name>
    <dbReference type="NCBI Taxonomy" id="1965070"/>
    <lineage>
        <taxon>Eukaryota</taxon>
        <taxon>Metazoa</taxon>
        <taxon>Ecdysozoa</taxon>
        <taxon>Arthropoda</taxon>
        <taxon>Chelicerata</taxon>
        <taxon>Arachnida</taxon>
        <taxon>Acari</taxon>
        <taxon>Acariformes</taxon>
        <taxon>Trombidiformes</taxon>
        <taxon>Prostigmata</taxon>
        <taxon>Anystina</taxon>
        <taxon>Parasitengona</taxon>
        <taxon>Trombidioidea</taxon>
        <taxon>Trombidiidae</taxon>
        <taxon>Dinothrombium</taxon>
    </lineage>
</organism>
<keyword evidence="6" id="KW-0906">Nuclear pore complex</keyword>
<proteinExistence type="predicted"/>
<gene>
    <name evidence="11" type="ORF">B4U79_04251</name>
    <name evidence="10" type="ORF">B4U79_09814</name>
</gene>
<dbReference type="GO" id="GO:0044611">
    <property type="term" value="C:nuclear pore inner ring"/>
    <property type="evidence" value="ECO:0007669"/>
    <property type="project" value="TreeGrafter"/>
</dbReference>
<accession>A0A3S3Q8J3</accession>
<reference evidence="11 12" key="1">
    <citation type="journal article" date="2018" name="Gigascience">
        <title>Genomes of trombidid mites reveal novel predicted allergens and laterally-transferred genes associated with secondary metabolism.</title>
        <authorList>
            <person name="Dong X."/>
            <person name="Chaisiri K."/>
            <person name="Xia D."/>
            <person name="Armstrong S.D."/>
            <person name="Fang Y."/>
            <person name="Donnelly M.J."/>
            <person name="Kadowaki T."/>
            <person name="McGarry J.W."/>
            <person name="Darby A.C."/>
            <person name="Makepeace B.L."/>
        </authorList>
    </citation>
    <scope>NUCLEOTIDE SEQUENCE [LARGE SCALE GENOMIC DNA]</scope>
    <source>
        <strain evidence="11">UoL-WK</strain>
    </source>
</reference>
<dbReference type="PANTHER" id="PTHR31431:SF1">
    <property type="entry name" value="NUCLEOPORIN NUP188"/>
    <property type="match status" value="1"/>
</dbReference>
<dbReference type="EMBL" id="NCKU01004920">
    <property type="protein sequence ID" value="RWS05256.1"/>
    <property type="molecule type" value="Genomic_DNA"/>
</dbReference>
<dbReference type="OrthoDB" id="102511at2759"/>
<dbReference type="PANTHER" id="PTHR31431">
    <property type="entry name" value="NUCLEOPORIN NUP188 HOMOLOG"/>
    <property type="match status" value="1"/>
</dbReference>
<reference evidence="11" key="2">
    <citation type="submission" date="2018-11" db="EMBL/GenBank/DDBJ databases">
        <title>Trombidioid mite genomics.</title>
        <authorList>
            <person name="Dong X."/>
        </authorList>
    </citation>
    <scope>NUCLEOTIDE SEQUENCE</scope>
    <source>
        <strain evidence="11">UoL-WK</strain>
    </source>
</reference>
<evidence type="ECO:0000256" key="1">
    <source>
        <dbReference type="ARBA" id="ARBA00004567"/>
    </source>
</evidence>
<dbReference type="Proteomes" id="UP000285301">
    <property type="component" value="Unassembled WGS sequence"/>
</dbReference>
<keyword evidence="2" id="KW-0813">Transport</keyword>
<protein>
    <submittedName>
        <fullName evidence="11">Nup188-like protein</fullName>
    </submittedName>
</protein>
<evidence type="ECO:0000256" key="6">
    <source>
        <dbReference type="ARBA" id="ARBA00023132"/>
    </source>
</evidence>
<evidence type="ECO:0000256" key="5">
    <source>
        <dbReference type="ARBA" id="ARBA00023010"/>
    </source>
</evidence>
<dbReference type="GO" id="GO:0017056">
    <property type="term" value="F:structural constituent of nuclear pore"/>
    <property type="evidence" value="ECO:0007669"/>
    <property type="project" value="InterPro"/>
</dbReference>
<feature type="region of interest" description="Disordered" evidence="8">
    <location>
        <begin position="1494"/>
        <end position="1513"/>
    </location>
</feature>
<keyword evidence="4" id="KW-0653">Protein transport</keyword>
<dbReference type="STRING" id="1965070.A0A3S3Q8J3"/>
<dbReference type="InterPro" id="IPR048883">
    <property type="entry name" value="Nup188_N-subdom_III"/>
</dbReference>
<feature type="domain" description="Nucleoporin Nup188 N-terminal subdomain III" evidence="9">
    <location>
        <begin position="572"/>
        <end position="951"/>
    </location>
</feature>
<dbReference type="InterPro" id="IPR044840">
    <property type="entry name" value="Nup188"/>
</dbReference>
<evidence type="ECO:0000256" key="2">
    <source>
        <dbReference type="ARBA" id="ARBA00022448"/>
    </source>
</evidence>
<evidence type="ECO:0000256" key="8">
    <source>
        <dbReference type="SAM" id="MobiDB-lite"/>
    </source>
</evidence>
<keyword evidence="3" id="KW-0509">mRNA transport</keyword>
<dbReference type="Pfam" id="PF21093">
    <property type="entry name" value="Nup188_N-subdom_III"/>
    <property type="match status" value="1"/>
</dbReference>
<keyword evidence="5" id="KW-0811">Translocation</keyword>
<evidence type="ECO:0000256" key="7">
    <source>
        <dbReference type="ARBA" id="ARBA00023242"/>
    </source>
</evidence>
<keyword evidence="7" id="KW-0539">Nucleus</keyword>
<comment type="caution">
    <text evidence="11">The sequence shown here is derived from an EMBL/GenBank/DDBJ whole genome shotgun (WGS) entry which is preliminary data.</text>
</comment>
<evidence type="ECO:0000259" key="9">
    <source>
        <dbReference type="Pfam" id="PF21093"/>
    </source>
</evidence>
<evidence type="ECO:0000256" key="4">
    <source>
        <dbReference type="ARBA" id="ARBA00022927"/>
    </source>
</evidence>
<dbReference type="GO" id="GO:0006606">
    <property type="term" value="P:protein import into nucleus"/>
    <property type="evidence" value="ECO:0007669"/>
    <property type="project" value="TreeGrafter"/>
</dbReference>
<dbReference type="EMBL" id="NCKU01004890">
    <property type="protein sequence ID" value="RWS05307.1"/>
    <property type="molecule type" value="Genomic_DNA"/>
</dbReference>
<dbReference type="GO" id="GO:0006405">
    <property type="term" value="P:RNA export from nucleus"/>
    <property type="evidence" value="ECO:0007669"/>
    <property type="project" value="TreeGrafter"/>
</dbReference>
<sequence length="1628" mass="187046">MSSIVPQSSRNIWVLLSGTSLLKSKEFIGSLLSTNASKLINGILYYNKCKAKSVSEVNDILKQNNIEEISAEFIQKLASLLEIEPLQAYELFLSYLLYEYKGTPKSIKLFFNSEKSMQTLLNTLWDFYYSERLFALFSLKQIISNWKQDSEHPYKQIFNDFLNNSNVKDRLLSQLIAQFKECIFAQPPNRNNSGFHISESIVNRWIENNVKEQSEILQLLLLYFQNVDPTIVNVLELLELFQIHGFTAKPVFEKTFHLSRDAHLDSCLKFVGFLESMIIVECLQLDSFYKCMEQDLNDHYLLQNQEKFRQLDDKILSLTASLQPYAPILLSWMLVRSWNLPGIEQPSPNLIKHLGTTALNLKLFDYINQQLKFDLFEDMRGTTVESIIKNIIADLFSVSFLIYGLDFAENRLEILYDILNSLFLDENVATQLLKNREDNGLWIAFKKSRENFPQSLNIFLSLCCSLMETKSCEMLIQELSNLDTYLEIVDVSSSSLIPTNEQSIFISSKDRFLFGNKKLIIKKDATGRLKQRNNDSSKYVIEWQNISIDAFVVFTHIYSERLNLITRGFYAAVDENSIDELILITKLVSKIIETEPSCFSRKIASIIDLCFEGFRLFTRFPHVPRLYIAALLELFGILVSNDDNFAIRVWEFITESGFFPYMIGLTKDESSIVSGHDTNASKVGEIIAFEECIIGEYQLCCSYLKLLSVSCALKDSSYLAPLIHVVSEIFPSHQRWKYNQSRDVQLIGYLCLKIFQNTLSLNSHNEKYQTLVKVCKLSLLNNSAGATLLEIIVSGETEVRRIVENTGSDVVLIENFMIKMVRQSLSVLSRLLYLQEKENSSTSNLRASAIEQSLFSTNPSKPNMVLVLSHYIFQHHDLRLATLAVTLLKRLSKHFPMSLLACLGSEAESVKDHFLYRLEAVTEDLRLKVAILDFLSSCIKHQPGLIEMFLNIDGDNNNSEETSSCLKTVLEILEEKMNQKYFCPPELQAASIKFLYTFWLQSHLLAINSLKKTNNMWKLLCFPLLTDEDKFDEKVCGYVLRILAREVFLVKELNKESFDTSLTEIFEDLKKKDNLKKISNQLLAGCSNELNDTNDVSFFFESWRDFLVSLSKFEPFQLSVETKCLIVSNIVSSLDFKIRQKKELNHSLLSHLADTLVFVLRKWMKTAIKSGDEWIKVTTEILYIANELKETLTFGFLTSLQTFMCITLKIFSDEKEDVRESFKDWFLPWSGLFQYSLRILEKQMLLSNNENEFRLTVVTLSVFEYLINIIPDLKVLLYVIKNEMLIESLSRLLCTLIKRNIGFRLAETVISTFILLSNSSIADMLQLANVTEEITSALQSSYKDPKLQTSKEANFSWLKLFELTTKLNTSLLLSLKYYFADTAVAFLITHVHEIERCLIDLRTSPSLTALETANHIMSFLSVLVSVRIVWIAKHKYSYDKLVIEVSKTCHSVIAYLIRPNLLQYALNHPFSSLSLANMSQLSISFSGEKVQSDERGSKTLKRSHSVENESQTQLNPEVQQSFLQLLAYCLTFLHKVNPSVADALSLQPVSNSVQLQLDTSFSTPNIDPNKTTSFGSLLYCLSFCIRFINKNEKCEFGSDAMSENVKQQLPFILEMRKRKKNDTSRVED</sequence>
<comment type="subcellular location">
    <subcellularLocation>
        <location evidence="1">Nucleus</location>
        <location evidence="1">Nuclear pore complex</location>
    </subcellularLocation>
</comment>
<evidence type="ECO:0000256" key="3">
    <source>
        <dbReference type="ARBA" id="ARBA00022816"/>
    </source>
</evidence>
<evidence type="ECO:0000313" key="10">
    <source>
        <dbReference type="EMBL" id="RWS05256.1"/>
    </source>
</evidence>